<dbReference type="InterPro" id="IPR010281">
    <property type="entry name" value="DUF885"/>
</dbReference>
<feature type="chain" id="PRO_5021494381" evidence="1">
    <location>
        <begin position="22"/>
        <end position="575"/>
    </location>
</feature>
<reference evidence="2 3" key="1">
    <citation type="submission" date="2019-04" db="EMBL/GenBank/DDBJ databases">
        <title>Taxonomy of novel Haliea sp. from mangrove soil of West Coast of India.</title>
        <authorList>
            <person name="Verma A."/>
            <person name="Kumar P."/>
            <person name="Krishnamurthi S."/>
        </authorList>
    </citation>
    <scope>NUCLEOTIDE SEQUENCE [LARGE SCALE GENOMIC DNA]</scope>
    <source>
        <strain evidence="2 3">SAOS-164</strain>
    </source>
</reference>
<dbReference type="EMBL" id="SRLE01000012">
    <property type="protein sequence ID" value="TGD71711.1"/>
    <property type="molecule type" value="Genomic_DNA"/>
</dbReference>
<evidence type="ECO:0000313" key="2">
    <source>
        <dbReference type="EMBL" id="TGD71711.1"/>
    </source>
</evidence>
<organism evidence="2 3">
    <name type="scientific">Mangrovimicrobium sediminis</name>
    <dbReference type="NCBI Taxonomy" id="2562682"/>
    <lineage>
        <taxon>Bacteria</taxon>
        <taxon>Pseudomonadati</taxon>
        <taxon>Pseudomonadota</taxon>
        <taxon>Gammaproteobacteria</taxon>
        <taxon>Cellvibrionales</taxon>
        <taxon>Halieaceae</taxon>
        <taxon>Mangrovimicrobium</taxon>
    </lineage>
</organism>
<dbReference type="RefSeq" id="WP_135445755.1">
    <property type="nucleotide sequence ID" value="NZ_SRLE01000012.1"/>
</dbReference>
<dbReference type="OrthoDB" id="9769898at2"/>
<gene>
    <name evidence="2" type="ORF">E4634_16445</name>
</gene>
<dbReference type="PANTHER" id="PTHR33361">
    <property type="entry name" value="GLR0591 PROTEIN"/>
    <property type="match status" value="1"/>
</dbReference>
<sequence length="575" mass="64612">MRILLSAMALGLCLVAPTTFANWIEKSDAITLDVLRAQAQFEPEDVGGNGLTGFDDQVLDLGPQAFAEYNAVLRAQVARLQGLLDKEKDKHLREDIQILIEALDEKVARRELKHATLIPFINVHEFIYQSVRSLLDPRNDKSRYPAALERLARYAGSAEGYEPLVKLAQARTSERFDVPGLVGPYRGELQNFLDTAPAYVDGIRGTLEASGLEGWEDDFALLQTQLQAYSDWVGGVLMQHARESSQLPPEVYANSLQLWGVESTPAELIEQARYSYQLLNSQMRALAANIAQQRGWEKKDLRSVIAALKAEQVPPDEVLPMYQQRLAQLEEIIRKKNIVTLPKRDAVIRLATEAESAFPASFMNPPQLINNTGQYGEFVLVQSNPALGDKGRMDDFSHAAITWTLTVHEARPGHELQFTRMVEGGVSLARAIFAFNSANVEGWALYAESVMYPYLPPEGQLFCLYSLSWRAARMFLDPMVNTGQLSRDGARDFLMEHMLLSEPMASSEADRYAFRLPGQATSYFYGYRKLMSLRTELEIILGDEFDQRAFHDFILQQGLLPPGLMREAVLEEFAP</sequence>
<accession>A0A4Z0LWP8</accession>
<evidence type="ECO:0000313" key="3">
    <source>
        <dbReference type="Proteomes" id="UP000298050"/>
    </source>
</evidence>
<proteinExistence type="predicted"/>
<keyword evidence="3" id="KW-1185">Reference proteome</keyword>
<dbReference type="AlphaFoldDB" id="A0A4Z0LWP8"/>
<name>A0A4Z0LWP8_9GAMM</name>
<protein>
    <submittedName>
        <fullName evidence="2">DUF885 domain-containing protein</fullName>
    </submittedName>
</protein>
<comment type="caution">
    <text evidence="2">The sequence shown here is derived from an EMBL/GenBank/DDBJ whole genome shotgun (WGS) entry which is preliminary data.</text>
</comment>
<dbReference type="Pfam" id="PF05960">
    <property type="entry name" value="DUF885"/>
    <property type="match status" value="1"/>
</dbReference>
<dbReference type="PANTHER" id="PTHR33361:SF2">
    <property type="entry name" value="DUF885 DOMAIN-CONTAINING PROTEIN"/>
    <property type="match status" value="1"/>
</dbReference>
<keyword evidence="1" id="KW-0732">Signal</keyword>
<dbReference type="Proteomes" id="UP000298050">
    <property type="component" value="Unassembled WGS sequence"/>
</dbReference>
<evidence type="ECO:0000256" key="1">
    <source>
        <dbReference type="SAM" id="SignalP"/>
    </source>
</evidence>
<feature type="signal peptide" evidence="1">
    <location>
        <begin position="1"/>
        <end position="21"/>
    </location>
</feature>